<organism evidence="1 7">
    <name type="scientific">Mycobacterium tuberculosis</name>
    <dbReference type="NCBI Taxonomy" id="1773"/>
    <lineage>
        <taxon>Bacteria</taxon>
        <taxon>Bacillati</taxon>
        <taxon>Actinomycetota</taxon>
        <taxon>Actinomycetes</taxon>
        <taxon>Mycobacteriales</taxon>
        <taxon>Mycobacteriaceae</taxon>
        <taxon>Mycobacterium</taxon>
        <taxon>Mycobacterium tuberculosis complex</taxon>
    </lineage>
</organism>
<proteinExistence type="predicted"/>
<reference evidence="5 6" key="1">
    <citation type="submission" date="2015-03" db="EMBL/GenBank/DDBJ databases">
        <authorList>
            <consortium name="Pathogen Informatics"/>
        </authorList>
    </citation>
    <scope>NUCLEOTIDE SEQUENCE [LARGE SCALE GENOMIC DNA]</scope>
    <source>
        <strain evidence="2 8">Bir 185</strain>
        <strain evidence="3 5">D00501624</strain>
        <strain evidence="1 7">H09601792</strain>
        <strain evidence="4 6">M09401471</strain>
    </source>
</reference>
<dbReference type="Proteomes" id="UP000046947">
    <property type="component" value="Unassembled WGS sequence"/>
</dbReference>
<evidence type="ECO:0000313" key="4">
    <source>
        <dbReference type="EMBL" id="COX69515.1"/>
    </source>
</evidence>
<gene>
    <name evidence="3" type="ORF">ERS007661_03791</name>
    <name evidence="1" type="ORF">ERS007688_01344</name>
    <name evidence="4" type="ORF">ERS007720_04804</name>
    <name evidence="2" type="ORF">ERS027659_02909</name>
</gene>
<dbReference type="AlphaFoldDB" id="A0A654ZJV6"/>
<protein>
    <submittedName>
        <fullName evidence="1">Uncharacterized protein</fullName>
    </submittedName>
</protein>
<evidence type="ECO:0000313" key="8">
    <source>
        <dbReference type="Proteomes" id="UP000050164"/>
    </source>
</evidence>
<dbReference type="EMBL" id="CSAJ01001174">
    <property type="protein sequence ID" value="COX69515.1"/>
    <property type="molecule type" value="Genomic_DNA"/>
</dbReference>
<dbReference type="Proteomes" id="UP000039217">
    <property type="component" value="Unassembled WGS sequence"/>
</dbReference>
<evidence type="ECO:0000313" key="5">
    <source>
        <dbReference type="Proteomes" id="UP000039217"/>
    </source>
</evidence>
<accession>A0A654ZJV6</accession>
<evidence type="ECO:0000313" key="6">
    <source>
        <dbReference type="Proteomes" id="UP000044938"/>
    </source>
</evidence>
<dbReference type="EMBL" id="CNFT01000766">
    <property type="protein sequence ID" value="CKS30185.1"/>
    <property type="molecule type" value="Genomic_DNA"/>
</dbReference>
<evidence type="ECO:0000313" key="2">
    <source>
        <dbReference type="EMBL" id="CKS30185.1"/>
    </source>
</evidence>
<dbReference type="Proteomes" id="UP000044938">
    <property type="component" value="Unassembled WGS sequence"/>
</dbReference>
<evidence type="ECO:0000313" key="1">
    <source>
        <dbReference type="EMBL" id="CFE49098.1"/>
    </source>
</evidence>
<sequence>MPTLTLVTRSTSRPLRCSRRFSARTRTPTASVTAIGRYCVMWFSVCIAPIAANGKSKPVTNDITDGKVNANG</sequence>
<evidence type="ECO:0000313" key="3">
    <source>
        <dbReference type="EMBL" id="CNW29691.1"/>
    </source>
</evidence>
<dbReference type="EMBL" id="CFOH01000166">
    <property type="protein sequence ID" value="CFE49098.1"/>
    <property type="molecule type" value="Genomic_DNA"/>
</dbReference>
<evidence type="ECO:0000313" key="7">
    <source>
        <dbReference type="Proteomes" id="UP000046947"/>
    </source>
</evidence>
<name>A0A654ZJV6_MYCTX</name>
<dbReference type="Proteomes" id="UP000050164">
    <property type="component" value="Unassembled WGS sequence"/>
</dbReference>
<dbReference type="EMBL" id="CQQC01001855">
    <property type="protein sequence ID" value="CNW29691.1"/>
    <property type="molecule type" value="Genomic_DNA"/>
</dbReference>